<feature type="transmembrane region" description="Helical" evidence="9">
    <location>
        <begin position="254"/>
        <end position="273"/>
    </location>
</feature>
<evidence type="ECO:0000256" key="6">
    <source>
        <dbReference type="ARBA" id="ARBA00023136"/>
    </source>
</evidence>
<keyword evidence="8" id="KW-0807">Transducer</keyword>
<feature type="transmembrane region" description="Helical" evidence="9">
    <location>
        <begin position="67"/>
        <end position="85"/>
    </location>
</feature>
<name>A0A8S4N3L5_OWEFU</name>
<dbReference type="Gene3D" id="1.20.1070.10">
    <property type="entry name" value="Rhodopsin 7-helix transmembrane proteins"/>
    <property type="match status" value="1"/>
</dbReference>
<dbReference type="PANTHER" id="PTHR24249">
    <property type="entry name" value="HISTAMINE RECEPTOR-RELATED G-PROTEIN COUPLED RECEPTOR"/>
    <property type="match status" value="1"/>
</dbReference>
<sequence>KIRMDGTTLEHNVSYLYSWQREVDTRNVHIGLLCWAGVIFVFMILNNGLLITVVLKHKYLQTPPNIIVLNIAIVDFIQGLFGMPIRESMTYEYDIARGVVLGMVDKKYVCFLRIFFTLLSTGGELFLFATLAIERFVAIVLPFRYDRWMCKRNTILLSLLCWVLVFVITAPAFFVWNRWDVNKQCSVQNTLLNVYNSAVLNPIVYASMALTAGLYGKIFWVAKMKRSQILAQIQAVDHAKAVAYKRSYKILKNVVTILGLFILSWIPLLFVRIVLTRTSLDSGTIFLLMSITYKILLVKSVVNPIIFCKKDRRLRMAVLKLVRLRQQNEEVYFISDGSRSTTTRLSLDDNNGAAGVATRDARDGRGTEVPNSTECSVVKF</sequence>
<dbReference type="Pfam" id="PF00001">
    <property type="entry name" value="7tm_1"/>
    <property type="match status" value="1"/>
</dbReference>
<evidence type="ECO:0000313" key="11">
    <source>
        <dbReference type="EMBL" id="CAH1775438.1"/>
    </source>
</evidence>
<evidence type="ECO:0000256" key="7">
    <source>
        <dbReference type="ARBA" id="ARBA00023170"/>
    </source>
</evidence>
<keyword evidence="3 9" id="KW-0812">Transmembrane</keyword>
<dbReference type="SMART" id="SM01381">
    <property type="entry name" value="7TM_GPCR_Srsx"/>
    <property type="match status" value="1"/>
</dbReference>
<dbReference type="Proteomes" id="UP000749559">
    <property type="component" value="Unassembled WGS sequence"/>
</dbReference>
<reference evidence="11" key="1">
    <citation type="submission" date="2022-03" db="EMBL/GenBank/DDBJ databases">
        <authorList>
            <person name="Martin C."/>
        </authorList>
    </citation>
    <scope>NUCLEOTIDE SEQUENCE</scope>
</reference>
<evidence type="ECO:0000313" key="12">
    <source>
        <dbReference type="Proteomes" id="UP000749559"/>
    </source>
</evidence>
<feature type="transmembrane region" description="Helical" evidence="9">
    <location>
        <begin position="199"/>
        <end position="220"/>
    </location>
</feature>
<organism evidence="11 12">
    <name type="scientific">Owenia fusiformis</name>
    <name type="common">Polychaete worm</name>
    <dbReference type="NCBI Taxonomy" id="6347"/>
    <lineage>
        <taxon>Eukaryota</taxon>
        <taxon>Metazoa</taxon>
        <taxon>Spiralia</taxon>
        <taxon>Lophotrochozoa</taxon>
        <taxon>Annelida</taxon>
        <taxon>Polychaeta</taxon>
        <taxon>Sedentaria</taxon>
        <taxon>Canalipalpata</taxon>
        <taxon>Sabellida</taxon>
        <taxon>Oweniida</taxon>
        <taxon>Oweniidae</taxon>
        <taxon>Owenia</taxon>
    </lineage>
</organism>
<dbReference type="GO" id="GO:0005886">
    <property type="term" value="C:plasma membrane"/>
    <property type="evidence" value="ECO:0007669"/>
    <property type="project" value="UniProtKB-SubCell"/>
</dbReference>
<evidence type="ECO:0000259" key="10">
    <source>
        <dbReference type="PROSITE" id="PS50262"/>
    </source>
</evidence>
<dbReference type="CDD" id="cd00637">
    <property type="entry name" value="7tm_classA_rhodopsin-like"/>
    <property type="match status" value="1"/>
</dbReference>
<dbReference type="PANTHER" id="PTHR24249:SF412">
    <property type="entry name" value="G-PROTEIN COUPLED RECEPTORS FAMILY 1 PROFILE DOMAIN-CONTAINING PROTEIN"/>
    <property type="match status" value="1"/>
</dbReference>
<dbReference type="PROSITE" id="PS50262">
    <property type="entry name" value="G_PROTEIN_RECEP_F1_2"/>
    <property type="match status" value="1"/>
</dbReference>
<dbReference type="InterPro" id="IPR017452">
    <property type="entry name" value="GPCR_Rhodpsn_7TM"/>
</dbReference>
<keyword evidence="4 9" id="KW-1133">Transmembrane helix</keyword>
<gene>
    <name evidence="11" type="ORF">OFUS_LOCUS2739</name>
</gene>
<keyword evidence="6 9" id="KW-0472">Membrane</keyword>
<dbReference type="InterPro" id="IPR000276">
    <property type="entry name" value="GPCR_Rhodpsn"/>
</dbReference>
<dbReference type="SUPFAM" id="SSF81321">
    <property type="entry name" value="Family A G protein-coupled receptor-like"/>
    <property type="match status" value="1"/>
</dbReference>
<keyword evidence="2" id="KW-1003">Cell membrane</keyword>
<dbReference type="InterPro" id="IPR050569">
    <property type="entry name" value="TAAR"/>
</dbReference>
<evidence type="ECO:0000256" key="5">
    <source>
        <dbReference type="ARBA" id="ARBA00023040"/>
    </source>
</evidence>
<accession>A0A8S4N3L5</accession>
<keyword evidence="7" id="KW-0675">Receptor</keyword>
<feature type="transmembrane region" description="Helical" evidence="9">
    <location>
        <begin position="28"/>
        <end position="55"/>
    </location>
</feature>
<comment type="subcellular location">
    <subcellularLocation>
        <location evidence="1">Cell membrane</location>
        <topology evidence="1">Multi-pass membrane protein</topology>
    </subcellularLocation>
</comment>
<dbReference type="PRINTS" id="PR00237">
    <property type="entry name" value="GPCRRHODOPSN"/>
</dbReference>
<evidence type="ECO:0000256" key="3">
    <source>
        <dbReference type="ARBA" id="ARBA00022692"/>
    </source>
</evidence>
<keyword evidence="5" id="KW-0297">G-protein coupled receptor</keyword>
<evidence type="ECO:0000256" key="1">
    <source>
        <dbReference type="ARBA" id="ARBA00004651"/>
    </source>
</evidence>
<protein>
    <recommendedName>
        <fullName evidence="10">G-protein coupled receptors family 1 profile domain-containing protein</fullName>
    </recommendedName>
</protein>
<feature type="transmembrane region" description="Helical" evidence="9">
    <location>
        <begin position="285"/>
        <end position="307"/>
    </location>
</feature>
<dbReference type="GO" id="GO:0004930">
    <property type="term" value="F:G protein-coupled receptor activity"/>
    <property type="evidence" value="ECO:0007669"/>
    <property type="project" value="UniProtKB-KW"/>
</dbReference>
<feature type="transmembrane region" description="Helical" evidence="9">
    <location>
        <begin position="155"/>
        <end position="179"/>
    </location>
</feature>
<dbReference type="AlphaFoldDB" id="A0A8S4N3L5"/>
<dbReference type="OrthoDB" id="9046662at2759"/>
<evidence type="ECO:0000256" key="4">
    <source>
        <dbReference type="ARBA" id="ARBA00022989"/>
    </source>
</evidence>
<keyword evidence="12" id="KW-1185">Reference proteome</keyword>
<evidence type="ECO:0000256" key="2">
    <source>
        <dbReference type="ARBA" id="ARBA00022475"/>
    </source>
</evidence>
<feature type="non-terminal residue" evidence="11">
    <location>
        <position position="1"/>
    </location>
</feature>
<proteinExistence type="predicted"/>
<evidence type="ECO:0000256" key="8">
    <source>
        <dbReference type="ARBA" id="ARBA00023224"/>
    </source>
</evidence>
<evidence type="ECO:0000256" key="9">
    <source>
        <dbReference type="SAM" id="Phobius"/>
    </source>
</evidence>
<feature type="domain" description="G-protein coupled receptors family 1 profile" evidence="10">
    <location>
        <begin position="46"/>
        <end position="307"/>
    </location>
</feature>
<comment type="caution">
    <text evidence="11">The sequence shown here is derived from an EMBL/GenBank/DDBJ whole genome shotgun (WGS) entry which is preliminary data.</text>
</comment>
<dbReference type="EMBL" id="CAIIXF020000001">
    <property type="protein sequence ID" value="CAH1775438.1"/>
    <property type="molecule type" value="Genomic_DNA"/>
</dbReference>